<evidence type="ECO:0000313" key="1">
    <source>
        <dbReference type="EMBL" id="MBU9738093.1"/>
    </source>
</evidence>
<comment type="caution">
    <text evidence="1">The sequence shown here is derived from an EMBL/GenBank/DDBJ whole genome shotgun (WGS) entry which is preliminary data.</text>
</comment>
<proteinExistence type="predicted"/>
<dbReference type="EMBL" id="JAHQCW010000029">
    <property type="protein sequence ID" value="MBU9738093.1"/>
    <property type="molecule type" value="Genomic_DNA"/>
</dbReference>
<gene>
    <name evidence="1" type="ORF">KTH89_16235</name>
</gene>
<name>A0A949NHD9_9FIRM</name>
<keyword evidence="2" id="KW-1185">Reference proteome</keyword>
<dbReference type="Proteomes" id="UP000712157">
    <property type="component" value="Unassembled WGS sequence"/>
</dbReference>
<protein>
    <submittedName>
        <fullName evidence="1">Uncharacterized protein</fullName>
    </submittedName>
</protein>
<sequence>MRTITVLLTKYSDWISTLVYHIGGHGYTHASLSLDEYENTYYSFNYRGFCVETLEKHRHRGVKKSLSYQLSVSDETYEEMKKNIEQFKSHRTEYQYTRIGVAFCALRIPFKWKKHYFCSQFVAEMLAVSGAVKLKNKPQLYLPNHFTRELRESSQLLSTHYNLV</sequence>
<evidence type="ECO:0000313" key="2">
    <source>
        <dbReference type="Proteomes" id="UP000712157"/>
    </source>
</evidence>
<dbReference type="Gene3D" id="3.90.1720.10">
    <property type="entry name" value="endopeptidase domain like (from Nostoc punctiforme)"/>
    <property type="match status" value="1"/>
</dbReference>
<reference evidence="1" key="1">
    <citation type="submission" date="2021-06" db="EMBL/GenBank/DDBJ databases">
        <title>Description of novel taxa of the family Lachnospiraceae.</title>
        <authorList>
            <person name="Chaplin A.V."/>
            <person name="Sokolova S.R."/>
            <person name="Pikina A.P."/>
            <person name="Korzhanova M."/>
            <person name="Belova V."/>
            <person name="Korostin D."/>
            <person name="Efimov B.A."/>
        </authorList>
    </citation>
    <scope>NUCLEOTIDE SEQUENCE</scope>
    <source>
        <strain evidence="1">ASD5720</strain>
    </source>
</reference>
<dbReference type="RefSeq" id="WP_158345277.1">
    <property type="nucleotide sequence ID" value="NZ_JAHQCW010000029.1"/>
</dbReference>
<dbReference type="AlphaFoldDB" id="A0A949NHD9"/>
<organism evidence="1 2">
    <name type="scientific">Diplocloster agilis</name>
    <dbReference type="NCBI Taxonomy" id="2850323"/>
    <lineage>
        <taxon>Bacteria</taxon>
        <taxon>Bacillati</taxon>
        <taxon>Bacillota</taxon>
        <taxon>Clostridia</taxon>
        <taxon>Lachnospirales</taxon>
        <taxon>Lachnospiraceae</taxon>
        <taxon>Diplocloster</taxon>
    </lineage>
</organism>
<accession>A0A949NHD9</accession>